<protein>
    <submittedName>
        <fullName evidence="1">Uncharacterized protein</fullName>
    </submittedName>
</protein>
<dbReference type="STRING" id="1177755.A7A08_02086"/>
<dbReference type="OrthoDB" id="4954742at2"/>
<dbReference type="InterPro" id="IPR009389">
    <property type="entry name" value="DUF1045"/>
</dbReference>
<organism evidence="1 2">
    <name type="scientific">Methyloligella halotolerans</name>
    <dbReference type="NCBI Taxonomy" id="1177755"/>
    <lineage>
        <taxon>Bacteria</taxon>
        <taxon>Pseudomonadati</taxon>
        <taxon>Pseudomonadota</taxon>
        <taxon>Alphaproteobacteria</taxon>
        <taxon>Hyphomicrobiales</taxon>
        <taxon>Hyphomicrobiaceae</taxon>
        <taxon>Methyloligella</taxon>
    </lineage>
</organism>
<sequence>MLNQAAVEYDPLDAPLPRLACARFGISFTPKPNTALAAFGRSWFGYAGASTYHAFSGAGLSSRGGAKVPAMPGHYAGLHATLKAPFMLRRGKGPDALRSRLKEFAKRRKPVATGPLDLAREGRFLVLRAKQENPALDWLAIQVVSGFDGFADESQPVREDAETDRLNPYQRLLLGSFGDINVMSEFRFSLRLTGPMEPAQIERVAEALLPVLERICAEGIEIDALSLLGDPGGRSPLRLLKRYPLAG</sequence>
<keyword evidence="2" id="KW-1185">Reference proteome</keyword>
<dbReference type="Pfam" id="PF06299">
    <property type="entry name" value="DUF1045"/>
    <property type="match status" value="1"/>
</dbReference>
<accession>A0A1E2RXK6</accession>
<evidence type="ECO:0000313" key="1">
    <source>
        <dbReference type="EMBL" id="ODA66789.1"/>
    </source>
</evidence>
<name>A0A1E2RXK6_9HYPH</name>
<evidence type="ECO:0000313" key="2">
    <source>
        <dbReference type="Proteomes" id="UP000095087"/>
    </source>
</evidence>
<dbReference type="RefSeq" id="WP_069095345.1">
    <property type="nucleotide sequence ID" value="NZ_MASI01000005.1"/>
</dbReference>
<dbReference type="EMBL" id="MASI01000005">
    <property type="protein sequence ID" value="ODA66789.1"/>
    <property type="molecule type" value="Genomic_DNA"/>
</dbReference>
<dbReference type="AlphaFoldDB" id="A0A1E2RXK6"/>
<comment type="caution">
    <text evidence="1">The sequence shown here is derived from an EMBL/GenBank/DDBJ whole genome shotgun (WGS) entry which is preliminary data.</text>
</comment>
<gene>
    <name evidence="1" type="ORF">A7A08_02086</name>
</gene>
<dbReference type="Proteomes" id="UP000095087">
    <property type="component" value="Unassembled WGS sequence"/>
</dbReference>
<proteinExistence type="predicted"/>
<reference evidence="1 2" key="1">
    <citation type="submission" date="2016-07" db="EMBL/GenBank/DDBJ databases">
        <title>Draft genome sequence of Methyloligella halotolerans C2T (VKM B-2706T=CCUG 61687T=DSM 25045T), a halotolerant polyhydroxybutyrate accumulating methylotroph.</title>
        <authorList>
            <person name="Vasilenko O.V."/>
            <person name="Doronina N.V."/>
            <person name="Poroshina M.N."/>
            <person name="Tarlachkov S.V."/>
            <person name="Trotsenko Y.A."/>
        </authorList>
    </citation>
    <scope>NUCLEOTIDE SEQUENCE [LARGE SCALE GENOMIC DNA]</scope>
    <source>
        <strain evidence="1 2">VKM B-2706</strain>
    </source>
</reference>